<dbReference type="STRING" id="261392.SAMN02745149_01443"/>
<feature type="domain" description="FAD-binding PCMH-type" evidence="20">
    <location>
        <begin position="35"/>
        <end position="205"/>
    </location>
</feature>
<dbReference type="EC" id="1.3.1.98" evidence="5 19"/>
<dbReference type="AlphaFoldDB" id="A0A1T4L4A0"/>
<keyword evidence="13 19" id="KW-0573">Peptidoglycan synthesis</keyword>
<keyword evidence="16 19" id="KW-0961">Cell wall biogenesis/degradation</keyword>
<comment type="subcellular location">
    <subcellularLocation>
        <location evidence="3 19">Cytoplasm</location>
    </subcellularLocation>
</comment>
<sequence>MKETTEIREFFVKSGRYQGTVLLNEPVAQKTTFKIGGTAPLYFEPENTDSLLFTLETLCKNKIQFFILGGGSNIVVSDDGFDGAVISTSRLNDIKFRLVSGSSAEVTCLSGTPTARLVSYCTQNCLSGIEKFAGLPGSIGGALFMNARCFDLSISGLLKSAEYIDLKTMSTVHYDFCENDWDYKRSPFQCGGKILTSATFTLEKKHSDELERIAAECRRYVNERVQKGHFKYPSAGSVFKNNRDFGEPSGKLIDECGLCGKRIGGAQIAPWHGNFIVNTDNATQKDVRDLVDLAVRTVQEKKGFLLQPEIIFCGK</sequence>
<dbReference type="Gene3D" id="3.30.465.10">
    <property type="match status" value="1"/>
</dbReference>
<keyword evidence="9 19" id="KW-0285">Flavoprotein</keyword>
<evidence type="ECO:0000256" key="6">
    <source>
        <dbReference type="ARBA" id="ARBA00015188"/>
    </source>
</evidence>
<dbReference type="PANTHER" id="PTHR21071:SF4">
    <property type="entry name" value="UDP-N-ACETYLENOLPYRUVOYLGLUCOSAMINE REDUCTASE"/>
    <property type="match status" value="1"/>
</dbReference>
<evidence type="ECO:0000259" key="20">
    <source>
        <dbReference type="PROSITE" id="PS51387"/>
    </source>
</evidence>
<keyword evidence="11 19" id="KW-0521">NADP</keyword>
<keyword evidence="10 19" id="KW-0274">FAD</keyword>
<dbReference type="Proteomes" id="UP000190423">
    <property type="component" value="Unassembled WGS sequence"/>
</dbReference>
<dbReference type="SUPFAM" id="SSF56194">
    <property type="entry name" value="Uridine diphospho-N-Acetylenolpyruvylglucosamine reductase, MurB, C-terminal domain"/>
    <property type="match status" value="1"/>
</dbReference>
<evidence type="ECO:0000256" key="5">
    <source>
        <dbReference type="ARBA" id="ARBA00012518"/>
    </source>
</evidence>
<evidence type="ECO:0000256" key="1">
    <source>
        <dbReference type="ARBA" id="ARBA00001974"/>
    </source>
</evidence>
<dbReference type="OrthoDB" id="9804753at2"/>
<evidence type="ECO:0000313" key="21">
    <source>
        <dbReference type="EMBL" id="SJZ49377.1"/>
    </source>
</evidence>
<feature type="active site" description="Proton donor" evidence="19">
    <location>
        <position position="237"/>
    </location>
</feature>
<dbReference type="InterPro" id="IPR011601">
    <property type="entry name" value="MurB_C"/>
</dbReference>
<dbReference type="InterPro" id="IPR036635">
    <property type="entry name" value="MurB_C_sf"/>
</dbReference>
<dbReference type="Pfam" id="PF01565">
    <property type="entry name" value="FAD_binding_4"/>
    <property type="match status" value="1"/>
</dbReference>
<dbReference type="Gene3D" id="3.30.43.10">
    <property type="entry name" value="Uridine Diphospho-n-acetylenolpyruvylglucosamine Reductase, domain 2"/>
    <property type="match status" value="1"/>
</dbReference>
<evidence type="ECO:0000256" key="19">
    <source>
        <dbReference type="HAMAP-Rule" id="MF_00037"/>
    </source>
</evidence>
<evidence type="ECO:0000256" key="3">
    <source>
        <dbReference type="ARBA" id="ARBA00004496"/>
    </source>
</evidence>
<evidence type="ECO:0000256" key="11">
    <source>
        <dbReference type="ARBA" id="ARBA00022857"/>
    </source>
</evidence>
<proteinExistence type="inferred from homology"/>
<keyword evidence="14 19" id="KW-0560">Oxidoreductase</keyword>
<dbReference type="SUPFAM" id="SSF56176">
    <property type="entry name" value="FAD-binding/transporter-associated domain-like"/>
    <property type="match status" value="1"/>
</dbReference>
<accession>A0A1T4L4A0</accession>
<dbReference type="GO" id="GO:0008762">
    <property type="term" value="F:UDP-N-acetylmuramate dehydrogenase activity"/>
    <property type="evidence" value="ECO:0007669"/>
    <property type="project" value="UniProtKB-UniRule"/>
</dbReference>
<feature type="active site" evidence="19">
    <location>
        <position position="309"/>
    </location>
</feature>
<comment type="similarity">
    <text evidence="19">Belongs to the MurB family.</text>
</comment>
<comment type="pathway">
    <text evidence="4 19">Cell wall biogenesis; peptidoglycan biosynthesis.</text>
</comment>
<name>A0A1T4L4A0_TREPO</name>
<comment type="catalytic activity">
    <reaction evidence="18 19">
        <text>UDP-N-acetyl-alpha-D-muramate + NADP(+) = UDP-N-acetyl-3-O-(1-carboxyvinyl)-alpha-D-glucosamine + NADPH + H(+)</text>
        <dbReference type="Rhea" id="RHEA:12248"/>
        <dbReference type="ChEBI" id="CHEBI:15378"/>
        <dbReference type="ChEBI" id="CHEBI:57783"/>
        <dbReference type="ChEBI" id="CHEBI:58349"/>
        <dbReference type="ChEBI" id="CHEBI:68483"/>
        <dbReference type="ChEBI" id="CHEBI:70757"/>
        <dbReference type="EC" id="1.3.1.98"/>
    </reaction>
</comment>
<evidence type="ECO:0000256" key="18">
    <source>
        <dbReference type="ARBA" id="ARBA00048914"/>
    </source>
</evidence>
<evidence type="ECO:0000256" key="10">
    <source>
        <dbReference type="ARBA" id="ARBA00022827"/>
    </source>
</evidence>
<dbReference type="GeneID" id="78316739"/>
<dbReference type="GO" id="GO:0071555">
    <property type="term" value="P:cell wall organization"/>
    <property type="evidence" value="ECO:0007669"/>
    <property type="project" value="UniProtKB-KW"/>
</dbReference>
<reference evidence="21 22" key="1">
    <citation type="submission" date="2017-02" db="EMBL/GenBank/DDBJ databases">
        <authorList>
            <person name="Peterson S.W."/>
        </authorList>
    </citation>
    <scope>NUCLEOTIDE SEQUENCE [LARGE SCALE GENOMIC DNA]</scope>
    <source>
        <strain evidence="21 22">ATCC BAA-908</strain>
    </source>
</reference>
<evidence type="ECO:0000256" key="12">
    <source>
        <dbReference type="ARBA" id="ARBA00022960"/>
    </source>
</evidence>
<dbReference type="PANTHER" id="PTHR21071">
    <property type="entry name" value="UDP-N-ACETYLENOLPYRUVOYLGLUCOSAMINE REDUCTASE"/>
    <property type="match status" value="1"/>
</dbReference>
<evidence type="ECO:0000256" key="9">
    <source>
        <dbReference type="ARBA" id="ARBA00022630"/>
    </source>
</evidence>
<evidence type="ECO:0000256" key="14">
    <source>
        <dbReference type="ARBA" id="ARBA00023002"/>
    </source>
</evidence>
<dbReference type="HAMAP" id="MF_00037">
    <property type="entry name" value="MurB"/>
    <property type="match status" value="1"/>
</dbReference>
<dbReference type="InterPro" id="IPR006094">
    <property type="entry name" value="Oxid_FAD_bind_N"/>
</dbReference>
<keyword evidence="15 19" id="KW-0131">Cell cycle</keyword>
<keyword evidence="8 19" id="KW-0132">Cell division</keyword>
<comment type="cofactor">
    <cofactor evidence="1 19">
        <name>FAD</name>
        <dbReference type="ChEBI" id="CHEBI:57692"/>
    </cofactor>
</comment>
<evidence type="ECO:0000256" key="4">
    <source>
        <dbReference type="ARBA" id="ARBA00004752"/>
    </source>
</evidence>
<keyword evidence="12 19" id="KW-0133">Cell shape</keyword>
<dbReference type="GO" id="GO:0051301">
    <property type="term" value="P:cell division"/>
    <property type="evidence" value="ECO:0007669"/>
    <property type="project" value="UniProtKB-KW"/>
</dbReference>
<dbReference type="UniPathway" id="UPA00219"/>
<evidence type="ECO:0000256" key="2">
    <source>
        <dbReference type="ARBA" id="ARBA00003921"/>
    </source>
</evidence>
<dbReference type="InterPro" id="IPR016169">
    <property type="entry name" value="FAD-bd_PCMH_sub2"/>
</dbReference>
<evidence type="ECO:0000256" key="15">
    <source>
        <dbReference type="ARBA" id="ARBA00023306"/>
    </source>
</evidence>
<evidence type="ECO:0000313" key="22">
    <source>
        <dbReference type="Proteomes" id="UP000190423"/>
    </source>
</evidence>
<dbReference type="NCBIfam" id="TIGR00179">
    <property type="entry name" value="murB"/>
    <property type="match status" value="1"/>
</dbReference>
<dbReference type="GO" id="GO:0009252">
    <property type="term" value="P:peptidoglycan biosynthetic process"/>
    <property type="evidence" value="ECO:0007669"/>
    <property type="project" value="UniProtKB-UniRule"/>
</dbReference>
<evidence type="ECO:0000256" key="17">
    <source>
        <dbReference type="ARBA" id="ARBA00031026"/>
    </source>
</evidence>
<dbReference type="GO" id="GO:0005829">
    <property type="term" value="C:cytosol"/>
    <property type="evidence" value="ECO:0007669"/>
    <property type="project" value="TreeGrafter"/>
</dbReference>
<keyword evidence="22" id="KW-1185">Reference proteome</keyword>
<evidence type="ECO:0000256" key="7">
    <source>
        <dbReference type="ARBA" id="ARBA00022490"/>
    </source>
</evidence>
<dbReference type="EMBL" id="FUWG01000010">
    <property type="protein sequence ID" value="SJZ49377.1"/>
    <property type="molecule type" value="Genomic_DNA"/>
</dbReference>
<comment type="caution">
    <text evidence="19">Lacks conserved residue(s) required for the propagation of feature annotation.</text>
</comment>
<evidence type="ECO:0000256" key="16">
    <source>
        <dbReference type="ARBA" id="ARBA00023316"/>
    </source>
</evidence>
<dbReference type="Gene3D" id="3.90.78.10">
    <property type="entry name" value="UDP-N-acetylenolpyruvoylglucosamine reductase, C-terminal domain"/>
    <property type="match status" value="1"/>
</dbReference>
<protein>
    <recommendedName>
        <fullName evidence="6 19">UDP-N-acetylenolpyruvoylglucosamine reductase</fullName>
        <ecNumber evidence="5 19">1.3.1.98</ecNumber>
    </recommendedName>
    <alternativeName>
        <fullName evidence="17 19">UDP-N-acetylmuramate dehydrogenase</fullName>
    </alternativeName>
</protein>
<keyword evidence="7 19" id="KW-0963">Cytoplasm</keyword>
<organism evidence="21 22">
    <name type="scientific">Treponema porcinum</name>
    <dbReference type="NCBI Taxonomy" id="261392"/>
    <lineage>
        <taxon>Bacteria</taxon>
        <taxon>Pseudomonadati</taxon>
        <taxon>Spirochaetota</taxon>
        <taxon>Spirochaetia</taxon>
        <taxon>Spirochaetales</taxon>
        <taxon>Treponemataceae</taxon>
        <taxon>Treponema</taxon>
    </lineage>
</organism>
<dbReference type="GO" id="GO:0008360">
    <property type="term" value="P:regulation of cell shape"/>
    <property type="evidence" value="ECO:0007669"/>
    <property type="project" value="UniProtKB-KW"/>
</dbReference>
<dbReference type="GO" id="GO:0071949">
    <property type="term" value="F:FAD binding"/>
    <property type="evidence" value="ECO:0007669"/>
    <property type="project" value="InterPro"/>
</dbReference>
<dbReference type="InterPro" id="IPR003170">
    <property type="entry name" value="MurB"/>
</dbReference>
<dbReference type="Pfam" id="PF02873">
    <property type="entry name" value="MurB_C"/>
    <property type="match status" value="1"/>
</dbReference>
<dbReference type="InterPro" id="IPR016167">
    <property type="entry name" value="FAD-bd_PCMH_sub1"/>
</dbReference>
<dbReference type="RefSeq" id="WP_078933355.1">
    <property type="nucleotide sequence ID" value="NZ_FUWG01000010.1"/>
</dbReference>
<evidence type="ECO:0000256" key="13">
    <source>
        <dbReference type="ARBA" id="ARBA00022984"/>
    </source>
</evidence>
<dbReference type="InterPro" id="IPR016166">
    <property type="entry name" value="FAD-bd_PCMH"/>
</dbReference>
<gene>
    <name evidence="19" type="primary">murB</name>
    <name evidence="21" type="ORF">SAMN02745149_01443</name>
</gene>
<dbReference type="PROSITE" id="PS51387">
    <property type="entry name" value="FAD_PCMH"/>
    <property type="match status" value="1"/>
</dbReference>
<dbReference type="InterPro" id="IPR036318">
    <property type="entry name" value="FAD-bd_PCMH-like_sf"/>
</dbReference>
<comment type="function">
    <text evidence="2 19">Cell wall formation.</text>
</comment>
<evidence type="ECO:0000256" key="8">
    <source>
        <dbReference type="ARBA" id="ARBA00022618"/>
    </source>
</evidence>